<feature type="region of interest" description="Disordered" evidence="1">
    <location>
        <begin position="23"/>
        <end position="51"/>
    </location>
</feature>
<dbReference type="Proteomes" id="UP000552757">
    <property type="component" value="Unassembled WGS sequence"/>
</dbReference>
<accession>A0A7W6DHP4</accession>
<evidence type="ECO:0000313" key="2">
    <source>
        <dbReference type="EMBL" id="MBB3983213.1"/>
    </source>
</evidence>
<dbReference type="PROSITE" id="PS51257">
    <property type="entry name" value="PROKAR_LIPOPROTEIN"/>
    <property type="match status" value="1"/>
</dbReference>
<dbReference type="AlphaFoldDB" id="A0A7W6DHP4"/>
<comment type="caution">
    <text evidence="2">The sequence shown here is derived from an EMBL/GenBank/DDBJ whole genome shotgun (WGS) entry which is preliminary data.</text>
</comment>
<keyword evidence="3" id="KW-1185">Reference proteome</keyword>
<protein>
    <recommendedName>
        <fullName evidence="4">C-type lysozyme inhibitor domain-containing protein</fullName>
    </recommendedName>
</protein>
<dbReference type="EMBL" id="JACIEB010000007">
    <property type="protein sequence ID" value="MBB3983213.1"/>
    <property type="molecule type" value="Genomic_DNA"/>
</dbReference>
<evidence type="ECO:0000313" key="3">
    <source>
        <dbReference type="Proteomes" id="UP000552757"/>
    </source>
</evidence>
<name>A0A7W6DHP4_9SPHN</name>
<evidence type="ECO:0000256" key="1">
    <source>
        <dbReference type="SAM" id="MobiDB-lite"/>
    </source>
</evidence>
<gene>
    <name evidence="2" type="ORF">GGR44_002900</name>
</gene>
<organism evidence="2 3">
    <name type="scientific">Sphingobium fontiphilum</name>
    <dbReference type="NCBI Taxonomy" id="944425"/>
    <lineage>
        <taxon>Bacteria</taxon>
        <taxon>Pseudomonadati</taxon>
        <taxon>Pseudomonadota</taxon>
        <taxon>Alphaproteobacteria</taxon>
        <taxon>Sphingomonadales</taxon>
        <taxon>Sphingomonadaceae</taxon>
        <taxon>Sphingobium</taxon>
    </lineage>
</organism>
<dbReference type="RefSeq" id="WP_183956195.1">
    <property type="nucleotide sequence ID" value="NZ_JACIEB010000007.1"/>
</dbReference>
<reference evidence="2 3" key="1">
    <citation type="submission" date="2020-08" db="EMBL/GenBank/DDBJ databases">
        <title>Genomic Encyclopedia of Type Strains, Phase IV (KMG-IV): sequencing the most valuable type-strain genomes for metagenomic binning, comparative biology and taxonomic classification.</title>
        <authorList>
            <person name="Goeker M."/>
        </authorList>
    </citation>
    <scope>NUCLEOTIDE SEQUENCE [LARGE SCALE GENOMIC DNA]</scope>
    <source>
        <strain evidence="2 3">DSM 29348</strain>
    </source>
</reference>
<sequence length="125" mass="13247">MTSLRSRTVGIVAGAMALVACSEQPTTKPPTEQEIHANDSADASGTSGRHPYRCDDKRTLLIDFKDEGLTLEIRRAADAAPLVLTAPAQGLQYVGDTASATFSGNEIRIEDAEQPTIVCTKATSL</sequence>
<evidence type="ECO:0008006" key="4">
    <source>
        <dbReference type="Google" id="ProtNLM"/>
    </source>
</evidence>
<proteinExistence type="predicted"/>